<evidence type="ECO:0000256" key="4">
    <source>
        <dbReference type="ARBA" id="ARBA00023125"/>
    </source>
</evidence>
<keyword evidence="5" id="KW-0804">Transcription</keyword>
<dbReference type="InterPro" id="IPR036864">
    <property type="entry name" value="Zn2-C6_fun-type_DNA-bd_sf"/>
</dbReference>
<proteinExistence type="predicted"/>
<comment type="caution">
    <text evidence="8">The sequence shown here is derived from an EMBL/GenBank/DDBJ whole genome shotgun (WGS) entry which is preliminary data.</text>
</comment>
<evidence type="ECO:0000313" key="9">
    <source>
        <dbReference type="Proteomes" id="UP001265746"/>
    </source>
</evidence>
<dbReference type="EMBL" id="JAUJFL010000007">
    <property type="protein sequence ID" value="KAK2599709.1"/>
    <property type="molecule type" value="Genomic_DNA"/>
</dbReference>
<dbReference type="InterPro" id="IPR001138">
    <property type="entry name" value="Zn2Cys6_DnaBD"/>
</dbReference>
<dbReference type="SMART" id="SM00066">
    <property type="entry name" value="GAL4"/>
    <property type="match status" value="1"/>
</dbReference>
<protein>
    <recommendedName>
        <fullName evidence="7">Zn(2)-C6 fungal-type domain-containing protein</fullName>
    </recommendedName>
</protein>
<dbReference type="GO" id="GO:0008270">
    <property type="term" value="F:zinc ion binding"/>
    <property type="evidence" value="ECO:0007669"/>
    <property type="project" value="InterPro"/>
</dbReference>
<evidence type="ECO:0000259" key="7">
    <source>
        <dbReference type="PROSITE" id="PS50048"/>
    </source>
</evidence>
<evidence type="ECO:0000256" key="2">
    <source>
        <dbReference type="ARBA" id="ARBA00022833"/>
    </source>
</evidence>
<dbReference type="CDD" id="cd00067">
    <property type="entry name" value="GAL4"/>
    <property type="match status" value="1"/>
</dbReference>
<evidence type="ECO:0000256" key="5">
    <source>
        <dbReference type="ARBA" id="ARBA00023163"/>
    </source>
</evidence>
<dbReference type="Pfam" id="PF11951">
    <property type="entry name" value="Fungal_trans_2"/>
    <property type="match status" value="1"/>
</dbReference>
<keyword evidence="4" id="KW-0238">DNA-binding</keyword>
<dbReference type="PROSITE" id="PS50048">
    <property type="entry name" value="ZN2_CY6_FUNGAL_2"/>
    <property type="match status" value="1"/>
</dbReference>
<gene>
    <name evidence="8" type="ORF">N8I77_011441</name>
</gene>
<evidence type="ECO:0000256" key="1">
    <source>
        <dbReference type="ARBA" id="ARBA00004123"/>
    </source>
</evidence>
<dbReference type="SUPFAM" id="SSF57701">
    <property type="entry name" value="Zn2/Cys6 DNA-binding domain"/>
    <property type="match status" value="1"/>
</dbReference>
<name>A0AAD9S5F1_PHOAM</name>
<evidence type="ECO:0000256" key="6">
    <source>
        <dbReference type="ARBA" id="ARBA00023242"/>
    </source>
</evidence>
<keyword evidence="6" id="KW-0539">Nucleus</keyword>
<dbReference type="Proteomes" id="UP001265746">
    <property type="component" value="Unassembled WGS sequence"/>
</dbReference>
<keyword evidence="9" id="KW-1185">Reference proteome</keyword>
<organism evidence="8 9">
    <name type="scientific">Phomopsis amygdali</name>
    <name type="common">Fusicoccum amygdali</name>
    <dbReference type="NCBI Taxonomy" id="1214568"/>
    <lineage>
        <taxon>Eukaryota</taxon>
        <taxon>Fungi</taxon>
        <taxon>Dikarya</taxon>
        <taxon>Ascomycota</taxon>
        <taxon>Pezizomycotina</taxon>
        <taxon>Sordariomycetes</taxon>
        <taxon>Sordariomycetidae</taxon>
        <taxon>Diaporthales</taxon>
        <taxon>Diaporthaceae</taxon>
        <taxon>Diaporthe</taxon>
    </lineage>
</organism>
<dbReference type="Pfam" id="PF00172">
    <property type="entry name" value="Zn_clus"/>
    <property type="match status" value="1"/>
</dbReference>
<comment type="subcellular location">
    <subcellularLocation>
        <location evidence="1">Nucleus</location>
    </subcellularLocation>
</comment>
<dbReference type="GO" id="GO:0005634">
    <property type="term" value="C:nucleus"/>
    <property type="evidence" value="ECO:0007669"/>
    <property type="project" value="UniProtKB-SubCell"/>
</dbReference>
<keyword evidence="2" id="KW-0862">Zinc</keyword>
<dbReference type="GO" id="GO:0045944">
    <property type="term" value="P:positive regulation of transcription by RNA polymerase II"/>
    <property type="evidence" value="ECO:0007669"/>
    <property type="project" value="TreeGrafter"/>
</dbReference>
<dbReference type="InterPro" id="IPR021858">
    <property type="entry name" value="Fun_TF"/>
</dbReference>
<dbReference type="Gene3D" id="4.10.240.10">
    <property type="entry name" value="Zn(2)-C6 fungal-type DNA-binding domain"/>
    <property type="match status" value="1"/>
</dbReference>
<accession>A0AAD9S5F1</accession>
<evidence type="ECO:0000256" key="3">
    <source>
        <dbReference type="ARBA" id="ARBA00023015"/>
    </source>
</evidence>
<dbReference type="GO" id="GO:0000976">
    <property type="term" value="F:transcription cis-regulatory region binding"/>
    <property type="evidence" value="ECO:0007669"/>
    <property type="project" value="TreeGrafter"/>
</dbReference>
<dbReference type="PANTHER" id="PTHR37534">
    <property type="entry name" value="TRANSCRIPTIONAL ACTIVATOR PROTEIN UGA3"/>
    <property type="match status" value="1"/>
</dbReference>
<dbReference type="GO" id="GO:0000981">
    <property type="term" value="F:DNA-binding transcription factor activity, RNA polymerase II-specific"/>
    <property type="evidence" value="ECO:0007669"/>
    <property type="project" value="InterPro"/>
</dbReference>
<dbReference type="AlphaFoldDB" id="A0AAD9S5F1"/>
<dbReference type="PROSITE" id="PS00463">
    <property type="entry name" value="ZN2_CY6_FUNGAL_1"/>
    <property type="match status" value="1"/>
</dbReference>
<sequence length="415" mass="45803">MNGSDIPRRSKNGCQQCRHRKRKCDERHPCCTACIERNLPCNWRGVEAPRKQLPRRQTRYNKDFAVPHEMRPLTTVFTAATTPVVQALLSHFRDASPLWLTIGGTKRRAACQRLIMPVAARSRLVLNCVLALAAGDLSKYHLASSDMANLSCGFYGQALEGIRSVLDSERAPSGSVGAGAHNAAVRTTHSRHLQADIADCRSGDEVLLAVILLCVHEAVNFTNSERILPHINAAAALCHSRSFVMAQDPGLRGLIFEIFCYIFTLTAFSHGHNLQLNLALQIFNSPFLTGCQYQGILLGRSREVFFYILRVSMLADDVRSAAASSTAAASELRTIETQLSQPHPFSPKELHTAASDDADLIFNLYRLGCLLYVKRTLNPQLAHQSPEIQNLIQEFVSSLEELSPSSPANGEIDSE</sequence>
<evidence type="ECO:0000313" key="8">
    <source>
        <dbReference type="EMBL" id="KAK2599709.1"/>
    </source>
</evidence>
<feature type="domain" description="Zn(2)-C6 fungal-type" evidence="7">
    <location>
        <begin position="13"/>
        <end position="43"/>
    </location>
</feature>
<keyword evidence="3" id="KW-0805">Transcription regulation</keyword>
<reference evidence="8" key="1">
    <citation type="submission" date="2023-06" db="EMBL/GenBank/DDBJ databases">
        <authorList>
            <person name="Noh H."/>
        </authorList>
    </citation>
    <scope>NUCLEOTIDE SEQUENCE</scope>
    <source>
        <strain evidence="8">DUCC20226</strain>
    </source>
</reference>
<dbReference type="PANTHER" id="PTHR37534:SF16">
    <property type="entry name" value="ZN(II)2CYS6 TRANSCRIPTION FACTOR (EUROFUNG)-RELATED"/>
    <property type="match status" value="1"/>
</dbReference>